<proteinExistence type="predicted"/>
<evidence type="ECO:0000313" key="2">
    <source>
        <dbReference type="Proteomes" id="UP000199603"/>
    </source>
</evidence>
<protein>
    <recommendedName>
        <fullName evidence="3">Exosortase A system-associated hydrolase 2</fullName>
    </recommendedName>
</protein>
<sequence length="239" mass="25594">MSALTFAPVRIHGASGWLAGLYAASAKHGPRLLLVPPFPHEWQRGYRLFALLSQALAEHGIGSLRFDPTGCGDSSGEDSAFCLDQLGEDTRLGLAWLRAVDTGPVLLLGVRAGALVASALAPEQGVDWIGWQPVTSGATYLATLEARERQELRSPNRYGSRSACSEPAPDVLLGHRLHPRLREQLSTARVSLPPRFALDAELPPALSGWVEEINLSTPFPVVQVRALAAELARRLAGAG</sequence>
<dbReference type="InterPro" id="IPR029058">
    <property type="entry name" value="AB_hydrolase_fold"/>
</dbReference>
<evidence type="ECO:0008006" key="3">
    <source>
        <dbReference type="Google" id="ProtNLM"/>
    </source>
</evidence>
<name>A0A1G6WK44_9GAMM</name>
<reference evidence="1 2" key="1">
    <citation type="submission" date="2016-10" db="EMBL/GenBank/DDBJ databases">
        <authorList>
            <person name="de Groot N.N."/>
        </authorList>
    </citation>
    <scope>NUCLEOTIDE SEQUENCE [LARGE SCALE GENOMIC DNA]</scope>
    <source>
        <strain evidence="1 2">DSM 16957</strain>
    </source>
</reference>
<organism evidence="1 2">
    <name type="scientific">Aquimonas voraii</name>
    <dbReference type="NCBI Taxonomy" id="265719"/>
    <lineage>
        <taxon>Bacteria</taxon>
        <taxon>Pseudomonadati</taxon>
        <taxon>Pseudomonadota</taxon>
        <taxon>Gammaproteobacteria</taxon>
        <taxon>Lysobacterales</taxon>
        <taxon>Lysobacteraceae</taxon>
        <taxon>Aquimonas</taxon>
    </lineage>
</organism>
<evidence type="ECO:0000313" key="1">
    <source>
        <dbReference type="EMBL" id="SDD66174.1"/>
    </source>
</evidence>
<dbReference type="SUPFAM" id="SSF53474">
    <property type="entry name" value="alpha/beta-Hydrolases"/>
    <property type="match status" value="1"/>
</dbReference>
<dbReference type="AlphaFoldDB" id="A0A1G6WK44"/>
<gene>
    <name evidence="1" type="ORF">SAMN04488509_10538</name>
</gene>
<dbReference type="Proteomes" id="UP000199603">
    <property type="component" value="Unassembled WGS sequence"/>
</dbReference>
<dbReference type="EMBL" id="FNAG01000005">
    <property type="protein sequence ID" value="SDD66174.1"/>
    <property type="molecule type" value="Genomic_DNA"/>
</dbReference>
<dbReference type="Gene3D" id="3.40.50.1820">
    <property type="entry name" value="alpha/beta hydrolase"/>
    <property type="match status" value="1"/>
</dbReference>
<accession>A0A1G6WK44</accession>
<dbReference type="STRING" id="265719.SAMN04488509_10538"/>
<dbReference type="OrthoDB" id="249225at2"/>
<dbReference type="RefSeq" id="WP_091242155.1">
    <property type="nucleotide sequence ID" value="NZ_FNAG01000005.1"/>
</dbReference>
<keyword evidence="2" id="KW-1185">Reference proteome</keyword>